<accession>A0AB40BUE9</accession>
<keyword evidence="9" id="KW-1185">Reference proteome</keyword>
<dbReference type="GO" id="GO:0005789">
    <property type="term" value="C:endoplasmic reticulum membrane"/>
    <property type="evidence" value="ECO:0007669"/>
    <property type="project" value="UniProtKB-SubCell"/>
</dbReference>
<comment type="subcellular location">
    <subcellularLocation>
        <location evidence="1">Endoplasmic reticulum membrane</location>
        <topology evidence="1">Multi-pass membrane protein</topology>
    </subcellularLocation>
</comment>
<feature type="transmembrane region" description="Helical" evidence="7">
    <location>
        <begin position="131"/>
        <end position="150"/>
    </location>
</feature>
<dbReference type="PIRSF" id="PIRSF031032">
    <property type="entry name" value="TMP_97_prd"/>
    <property type="match status" value="1"/>
</dbReference>
<feature type="domain" description="EXPERA" evidence="8">
    <location>
        <begin position="8"/>
        <end position="142"/>
    </location>
</feature>
<keyword evidence="4" id="KW-0256">Endoplasmic reticulum</keyword>
<organism evidence="9 10">
    <name type="scientific">Dioscorea cayennensis subsp. rotundata</name>
    <name type="common">White Guinea yam</name>
    <name type="synonym">Dioscorea rotundata</name>
    <dbReference type="NCBI Taxonomy" id="55577"/>
    <lineage>
        <taxon>Eukaryota</taxon>
        <taxon>Viridiplantae</taxon>
        <taxon>Streptophyta</taxon>
        <taxon>Embryophyta</taxon>
        <taxon>Tracheophyta</taxon>
        <taxon>Spermatophyta</taxon>
        <taxon>Magnoliopsida</taxon>
        <taxon>Liliopsida</taxon>
        <taxon>Dioscoreales</taxon>
        <taxon>Dioscoreaceae</taxon>
        <taxon>Dioscorea</taxon>
    </lineage>
</organism>
<dbReference type="InterPro" id="IPR051987">
    <property type="entry name" value="Sigma-2_receptor-like"/>
</dbReference>
<dbReference type="PANTHER" id="PTHR31204">
    <property type="entry name" value="SIGMA INTRACELLULAR RECEPTOR 2"/>
    <property type="match status" value="1"/>
</dbReference>
<feature type="transmembrane region" description="Helical" evidence="7">
    <location>
        <begin position="61"/>
        <end position="79"/>
    </location>
</feature>
<evidence type="ECO:0000256" key="7">
    <source>
        <dbReference type="PIRNR" id="PIRNR031032"/>
    </source>
</evidence>
<evidence type="ECO:0000256" key="4">
    <source>
        <dbReference type="ARBA" id="ARBA00022824"/>
    </source>
</evidence>
<feature type="transmembrane region" description="Helical" evidence="7">
    <location>
        <begin position="7"/>
        <end position="26"/>
    </location>
</feature>
<evidence type="ECO:0000256" key="3">
    <source>
        <dbReference type="ARBA" id="ARBA00022692"/>
    </source>
</evidence>
<dbReference type="AlphaFoldDB" id="A0AB40BUE9"/>
<dbReference type="PANTHER" id="PTHR31204:SF1">
    <property type="entry name" value="SIGMA INTRACELLULAR RECEPTOR 2"/>
    <property type="match status" value="1"/>
</dbReference>
<name>A0AB40BUE9_DIOCR</name>
<sequence>MGVISGLVGFVVVAFSLVMVVLVPLFEAQACLPWLYPPLLVDLNHYYSEQYDDYLTIKRPGFFVGLAWLELLFLWPLSITNLYGILARKPWVNTTTLMAGVSSLTAMGAVMGEVLNNYTEIEALLLLLERYIPYIVFSFFAILYSFLPSISRWWGVPL</sequence>
<keyword evidence="6 7" id="KW-0472">Membrane</keyword>
<evidence type="ECO:0000259" key="8">
    <source>
        <dbReference type="PROSITE" id="PS51751"/>
    </source>
</evidence>
<dbReference type="InterPro" id="IPR016964">
    <property type="entry name" value="Sigma2_recept"/>
</dbReference>
<evidence type="ECO:0000313" key="10">
    <source>
        <dbReference type="RefSeq" id="XP_039129873.1"/>
    </source>
</evidence>
<dbReference type="InterPro" id="IPR033118">
    <property type="entry name" value="EXPERA"/>
</dbReference>
<evidence type="ECO:0000256" key="1">
    <source>
        <dbReference type="ARBA" id="ARBA00004477"/>
    </source>
</evidence>
<gene>
    <name evidence="10" type="primary">LOC120266319</name>
</gene>
<reference evidence="10" key="1">
    <citation type="submission" date="2025-08" db="UniProtKB">
        <authorList>
            <consortium name="RefSeq"/>
        </authorList>
    </citation>
    <scope>IDENTIFICATION</scope>
</reference>
<comment type="similarity">
    <text evidence="2">Belongs to the TMEM97/sigma-2 receptor family.</text>
</comment>
<evidence type="ECO:0000256" key="2">
    <source>
        <dbReference type="ARBA" id="ARBA00009096"/>
    </source>
</evidence>
<dbReference type="RefSeq" id="XP_039129873.1">
    <property type="nucleotide sequence ID" value="XM_039273939.1"/>
</dbReference>
<keyword evidence="5 7" id="KW-1133">Transmembrane helix</keyword>
<dbReference type="Pfam" id="PF05241">
    <property type="entry name" value="EBP"/>
    <property type="match status" value="1"/>
</dbReference>
<feature type="transmembrane region" description="Helical" evidence="7">
    <location>
        <begin position="91"/>
        <end position="111"/>
    </location>
</feature>
<evidence type="ECO:0000256" key="6">
    <source>
        <dbReference type="ARBA" id="ARBA00023136"/>
    </source>
</evidence>
<dbReference type="Proteomes" id="UP001515500">
    <property type="component" value="Chromosome 8"/>
</dbReference>
<proteinExistence type="inferred from homology"/>
<protein>
    <submittedName>
        <fullName evidence="10">Uncharacterized protein LOC120266319</fullName>
    </submittedName>
</protein>
<evidence type="ECO:0000256" key="5">
    <source>
        <dbReference type="ARBA" id="ARBA00022989"/>
    </source>
</evidence>
<keyword evidence="3 7" id="KW-0812">Transmembrane</keyword>
<dbReference type="GeneID" id="120266319"/>
<evidence type="ECO:0000313" key="9">
    <source>
        <dbReference type="Proteomes" id="UP001515500"/>
    </source>
</evidence>
<dbReference type="PROSITE" id="PS51751">
    <property type="entry name" value="EXPERA"/>
    <property type="match status" value="1"/>
</dbReference>